<evidence type="ECO:0000313" key="6">
    <source>
        <dbReference type="EMBL" id="TXI49893.1"/>
    </source>
</evidence>
<keyword evidence="2" id="KW-0238">DNA-binding</keyword>
<dbReference type="Gene3D" id="1.10.10.10">
    <property type="entry name" value="Winged helix-like DNA-binding domain superfamily/Winged helix DNA-binding domain"/>
    <property type="match status" value="1"/>
</dbReference>
<proteinExistence type="predicted"/>
<gene>
    <name evidence="6" type="ORF">E6Q54_22055</name>
</gene>
<dbReference type="GO" id="GO:0045892">
    <property type="term" value="P:negative regulation of DNA-templated transcription"/>
    <property type="evidence" value="ECO:0007669"/>
    <property type="project" value="TreeGrafter"/>
</dbReference>
<reference evidence="6 7" key="1">
    <citation type="submission" date="2018-09" db="EMBL/GenBank/DDBJ databases">
        <title>Metagenome Assembled Genomes from an Advanced Water Purification Facility.</title>
        <authorList>
            <person name="Stamps B.W."/>
            <person name="Spear J.R."/>
        </authorList>
    </citation>
    <scope>NUCLEOTIDE SEQUENCE [LARGE SCALE GENOMIC DNA]</scope>
    <source>
        <strain evidence="6">Bin_29_2</strain>
    </source>
</reference>
<dbReference type="AlphaFoldDB" id="A0A5C7XKK4"/>
<dbReference type="Gene3D" id="3.30.450.40">
    <property type="match status" value="1"/>
</dbReference>
<evidence type="ECO:0000259" key="4">
    <source>
        <dbReference type="PROSITE" id="PS51077"/>
    </source>
</evidence>
<dbReference type="PROSITE" id="PS51077">
    <property type="entry name" value="HTH_ICLR"/>
    <property type="match status" value="1"/>
</dbReference>
<evidence type="ECO:0000259" key="5">
    <source>
        <dbReference type="PROSITE" id="PS51078"/>
    </source>
</evidence>
<evidence type="ECO:0000256" key="1">
    <source>
        <dbReference type="ARBA" id="ARBA00023015"/>
    </source>
</evidence>
<sequence length="262" mass="28028">MRISAVETHEGRSVSDRLFLILDTVAEQRGAVGLTRLSTLTGIAKPTVHRLAGELVRHGFLFQDDDGGYSLGLHLFELGQRVPASRRLRDVALPLMSDLLEATHEIVQLGVLHGTEIVYVEKLTGLHSIRAPSVVGSRLPAYRTALGKAILAFSNSDLVEPVLQAPMPAATTATITSPEQFLRELEAVRQRGFAYDRGEGDAGIVCVAAPIVDPLGIAFAAMSVTGPAQRLSVQQVGMAVRTAALSISRTLSTGLGPPRRRP</sequence>
<dbReference type="EMBL" id="SSGD01000164">
    <property type="protein sequence ID" value="TXI49893.1"/>
    <property type="molecule type" value="Genomic_DNA"/>
</dbReference>
<dbReference type="PANTHER" id="PTHR30136">
    <property type="entry name" value="HELIX-TURN-HELIX TRANSCRIPTIONAL REGULATOR, ICLR FAMILY"/>
    <property type="match status" value="1"/>
</dbReference>
<feature type="domain" description="IclR-ED" evidence="5">
    <location>
        <begin position="74"/>
        <end position="257"/>
    </location>
</feature>
<evidence type="ECO:0000256" key="3">
    <source>
        <dbReference type="ARBA" id="ARBA00023163"/>
    </source>
</evidence>
<dbReference type="InterPro" id="IPR005471">
    <property type="entry name" value="Tscrpt_reg_IclR_N"/>
</dbReference>
<dbReference type="Pfam" id="PF09339">
    <property type="entry name" value="HTH_IclR"/>
    <property type="match status" value="1"/>
</dbReference>
<organism evidence="6 7">
    <name type="scientific">Mycolicibacter arupensis</name>
    <dbReference type="NCBI Taxonomy" id="342002"/>
    <lineage>
        <taxon>Bacteria</taxon>
        <taxon>Bacillati</taxon>
        <taxon>Actinomycetota</taxon>
        <taxon>Actinomycetes</taxon>
        <taxon>Mycobacteriales</taxon>
        <taxon>Mycobacteriaceae</taxon>
        <taxon>Mycolicibacter</taxon>
    </lineage>
</organism>
<dbReference type="RefSeq" id="WP_273438495.1">
    <property type="nucleotide sequence ID" value="NZ_SSGD01000164.1"/>
</dbReference>
<evidence type="ECO:0000313" key="7">
    <source>
        <dbReference type="Proteomes" id="UP000321797"/>
    </source>
</evidence>
<dbReference type="InterPro" id="IPR036390">
    <property type="entry name" value="WH_DNA-bd_sf"/>
</dbReference>
<accession>A0A5C7XKK4</accession>
<dbReference type="GO" id="GO:0003677">
    <property type="term" value="F:DNA binding"/>
    <property type="evidence" value="ECO:0007669"/>
    <property type="project" value="UniProtKB-KW"/>
</dbReference>
<dbReference type="InterPro" id="IPR014757">
    <property type="entry name" value="Tscrpt_reg_IclR_C"/>
</dbReference>
<dbReference type="InterPro" id="IPR050707">
    <property type="entry name" value="HTH_MetabolicPath_Reg"/>
</dbReference>
<evidence type="ECO:0000256" key="2">
    <source>
        <dbReference type="ARBA" id="ARBA00023125"/>
    </source>
</evidence>
<name>A0A5C7XKK4_9MYCO</name>
<keyword evidence="3" id="KW-0804">Transcription</keyword>
<dbReference type="SUPFAM" id="SSF46785">
    <property type="entry name" value="Winged helix' DNA-binding domain"/>
    <property type="match status" value="1"/>
</dbReference>
<dbReference type="SMART" id="SM00346">
    <property type="entry name" value="HTH_ICLR"/>
    <property type="match status" value="1"/>
</dbReference>
<keyword evidence="1" id="KW-0805">Transcription regulation</keyword>
<dbReference type="PROSITE" id="PS51078">
    <property type="entry name" value="ICLR_ED"/>
    <property type="match status" value="1"/>
</dbReference>
<dbReference type="GO" id="GO:0003700">
    <property type="term" value="F:DNA-binding transcription factor activity"/>
    <property type="evidence" value="ECO:0007669"/>
    <property type="project" value="TreeGrafter"/>
</dbReference>
<comment type="caution">
    <text evidence="6">The sequence shown here is derived from an EMBL/GenBank/DDBJ whole genome shotgun (WGS) entry which is preliminary data.</text>
</comment>
<dbReference type="SUPFAM" id="SSF55781">
    <property type="entry name" value="GAF domain-like"/>
    <property type="match status" value="1"/>
</dbReference>
<dbReference type="Pfam" id="PF01614">
    <property type="entry name" value="IclR_C"/>
    <property type="match status" value="1"/>
</dbReference>
<dbReference type="InterPro" id="IPR036388">
    <property type="entry name" value="WH-like_DNA-bd_sf"/>
</dbReference>
<dbReference type="Proteomes" id="UP000321797">
    <property type="component" value="Unassembled WGS sequence"/>
</dbReference>
<feature type="domain" description="HTH iclR-type" evidence="4">
    <location>
        <begin position="12"/>
        <end position="73"/>
    </location>
</feature>
<protein>
    <submittedName>
        <fullName evidence="6">IclR family transcriptional regulator</fullName>
    </submittedName>
</protein>
<dbReference type="InterPro" id="IPR029016">
    <property type="entry name" value="GAF-like_dom_sf"/>
</dbReference>
<dbReference type="PANTHER" id="PTHR30136:SF35">
    <property type="entry name" value="HTH-TYPE TRANSCRIPTIONAL REGULATOR RV1719"/>
    <property type="match status" value="1"/>
</dbReference>